<feature type="transmembrane region" description="Helical" evidence="2">
    <location>
        <begin position="280"/>
        <end position="297"/>
    </location>
</feature>
<sequence>MVVELPGSVLTASPRTPVPAAVTPGVAVADVTAAGVTFTGVAVAGVTVSDGVLPGDGGGPAARTGDDVPGALSSGILSSGVSSSGVSSSGVLSSGVSSSGVSSSGVSSSGVPSSGDAEAWGGPFGDRRSAATAIRAGLGAGLGMIVGFGAGLFCSFYLGYLLGGFAGLVLMLLLTSGGAVAGAVAGWSLPPRVFRSFGSFGSFRTPRPAGGDGLNAVDGEDPVDGGPAPPGGRPTDPLVYVPPPLFPRPELPPAPAWLLPAAAAVGILAAVALPYAPVGLGVAVTAVAMGAAVLPALPRERFTPWTVSAGLLAYALVSVALFRDADWLVAPALLLGFCIAALALSGGGRSWPGVIRGGVGVVLAVFPLPWFLSGPFGRLARRRKPVRALVSAVVTVVLLGLFGLLFSAADAVFSSFVHGLIRTPGWMTTLPTRLVLFTGFAVLVAASVLVALRPVAEPEAPDLRMRMGRALWAIPLLGLNGLFAVFVTVQIAVLFGGDRQVLSTAGLTYAQYARTGFFELVAVSVLVLGVVAAAVALLRLRTRAERLLLAALLGLLCAFTLVILASALHRLGLYTDAYGLSRLRAAVGAAIWWLGAVFVLVLAAGAVRLWGRRTAWLFRTLVLVTGTAVLVFASWNPDARVAETQVSIRGVALLDRAYLTWLSAEAVPMLDRLPEPTRTCILRDVVTRTRLNVPDGWSGWNLARARARALLDRRPLESGAICAGPS</sequence>
<feature type="transmembrane region" description="Helical" evidence="2">
    <location>
        <begin position="165"/>
        <end position="189"/>
    </location>
</feature>
<keyword evidence="2" id="KW-0812">Transmembrane</keyword>
<proteinExistence type="predicted"/>
<keyword evidence="2" id="KW-0472">Membrane</keyword>
<gene>
    <name evidence="3" type="ORF">JOL79_18990</name>
</gene>
<feature type="transmembrane region" description="Helical" evidence="2">
    <location>
        <begin position="354"/>
        <end position="376"/>
    </location>
</feature>
<feature type="region of interest" description="Disordered" evidence="1">
    <location>
        <begin position="205"/>
        <end position="234"/>
    </location>
</feature>
<keyword evidence="2" id="KW-1133">Transmembrane helix</keyword>
<feature type="region of interest" description="Disordered" evidence="1">
    <location>
        <begin position="98"/>
        <end position="122"/>
    </location>
</feature>
<feature type="transmembrane region" description="Helical" evidence="2">
    <location>
        <begin position="388"/>
        <end position="414"/>
    </location>
</feature>
<reference evidence="3" key="1">
    <citation type="submission" date="2021-02" db="EMBL/GenBank/DDBJ databases">
        <title>Draft genome sequence of Microbispora sp. RL4-1S isolated from rice leaves in Thailand.</title>
        <authorList>
            <person name="Muangham S."/>
            <person name="Duangmal K."/>
        </authorList>
    </citation>
    <scope>NUCLEOTIDE SEQUENCE</scope>
    <source>
        <strain evidence="3">RL4-1S</strain>
    </source>
</reference>
<name>A0A941AJ58_9ACTN</name>
<feature type="transmembrane region" description="Helical" evidence="2">
    <location>
        <begin position="589"/>
        <end position="609"/>
    </location>
</feature>
<feature type="compositionally biased region" description="Low complexity" evidence="1">
    <location>
        <begin position="98"/>
        <end position="115"/>
    </location>
</feature>
<dbReference type="EMBL" id="JAFCNB010000010">
    <property type="protein sequence ID" value="MBP2705896.1"/>
    <property type="molecule type" value="Genomic_DNA"/>
</dbReference>
<evidence type="ECO:0000313" key="4">
    <source>
        <dbReference type="Proteomes" id="UP000674234"/>
    </source>
</evidence>
<organism evidence="3 4">
    <name type="scientific">Microbispora oryzae</name>
    <dbReference type="NCBI Taxonomy" id="2806554"/>
    <lineage>
        <taxon>Bacteria</taxon>
        <taxon>Bacillati</taxon>
        <taxon>Actinomycetota</taxon>
        <taxon>Actinomycetes</taxon>
        <taxon>Streptosporangiales</taxon>
        <taxon>Streptosporangiaceae</taxon>
        <taxon>Microbispora</taxon>
    </lineage>
</organism>
<feature type="transmembrane region" description="Helical" evidence="2">
    <location>
        <begin position="434"/>
        <end position="452"/>
    </location>
</feature>
<protein>
    <submittedName>
        <fullName evidence="3">DUF4173 domain-containing protein</fullName>
    </submittedName>
</protein>
<comment type="caution">
    <text evidence="3">The sequence shown here is derived from an EMBL/GenBank/DDBJ whole genome shotgun (WGS) entry which is preliminary data.</text>
</comment>
<dbReference type="AlphaFoldDB" id="A0A941AJ58"/>
<evidence type="ECO:0000256" key="1">
    <source>
        <dbReference type="SAM" id="MobiDB-lite"/>
    </source>
</evidence>
<feature type="transmembrane region" description="Helical" evidence="2">
    <location>
        <begin position="547"/>
        <end position="569"/>
    </location>
</feature>
<feature type="transmembrane region" description="Helical" evidence="2">
    <location>
        <begin position="254"/>
        <end position="273"/>
    </location>
</feature>
<dbReference type="Pfam" id="PF13687">
    <property type="entry name" value="DUF4153"/>
    <property type="match status" value="1"/>
</dbReference>
<feature type="transmembrane region" description="Helical" evidence="2">
    <location>
        <begin position="472"/>
        <end position="497"/>
    </location>
</feature>
<keyword evidence="4" id="KW-1185">Reference proteome</keyword>
<evidence type="ECO:0000313" key="3">
    <source>
        <dbReference type="EMBL" id="MBP2705896.1"/>
    </source>
</evidence>
<dbReference type="InterPro" id="IPR025291">
    <property type="entry name" value="DUF4153"/>
</dbReference>
<accession>A0A941AJ58</accession>
<feature type="transmembrane region" description="Helical" evidence="2">
    <location>
        <begin position="517"/>
        <end position="540"/>
    </location>
</feature>
<evidence type="ECO:0000256" key="2">
    <source>
        <dbReference type="SAM" id="Phobius"/>
    </source>
</evidence>
<feature type="transmembrane region" description="Helical" evidence="2">
    <location>
        <begin position="329"/>
        <end position="348"/>
    </location>
</feature>
<feature type="transmembrane region" description="Helical" evidence="2">
    <location>
        <begin position="303"/>
        <end position="322"/>
    </location>
</feature>
<feature type="transmembrane region" description="Helical" evidence="2">
    <location>
        <begin position="616"/>
        <end position="635"/>
    </location>
</feature>
<dbReference type="Proteomes" id="UP000674234">
    <property type="component" value="Unassembled WGS sequence"/>
</dbReference>
<feature type="transmembrane region" description="Helical" evidence="2">
    <location>
        <begin position="136"/>
        <end position="158"/>
    </location>
</feature>